<dbReference type="InterPro" id="IPR011527">
    <property type="entry name" value="ABC1_TM_dom"/>
</dbReference>
<reference evidence="10 11" key="1">
    <citation type="journal article" date="2019" name="Int. J. Syst. Evol. Microbiol.">
        <title>The Global Catalogue of Microorganisms (GCM) 10K type strain sequencing project: providing services to taxonomists for standard genome sequencing and annotation.</title>
        <authorList>
            <consortium name="The Broad Institute Genomics Platform"/>
            <consortium name="The Broad Institute Genome Sequencing Center for Infectious Disease"/>
            <person name="Wu L."/>
            <person name="Ma J."/>
        </authorList>
    </citation>
    <scope>NUCLEOTIDE SEQUENCE [LARGE SCALE GENOMIC DNA]</scope>
    <source>
        <strain evidence="10 11">JCM 6242</strain>
    </source>
</reference>
<evidence type="ECO:0000256" key="1">
    <source>
        <dbReference type="ARBA" id="ARBA00004651"/>
    </source>
</evidence>
<dbReference type="InterPro" id="IPR027417">
    <property type="entry name" value="P-loop_NTPase"/>
</dbReference>
<keyword evidence="11" id="KW-1185">Reference proteome</keyword>
<sequence length="579" mass="58876">MTHRHADRLLGSLARGAWAPLAVVAVSAVVAAVAALALPAVLATAVDAVLTGQGAQGAALGLTLVLAVATCADLAGGIAGAASTAAATAALRLRFTAHVLALGITGTRRFPAGELTNRLVSNTATAGYVPVTLLRMAIGLLSSVGGIVALFVIDWRVGAAFLTGVPIALVVIRAFVTRASDLYGRYQAAQGGLAARLTGTLAGIRTVRAAGTADREITRVLAPLAELSAAGHALWRAQARSVWQITLLLSLIEVAVLAVAGLGVADGRLAPGQLLAAAGYAALGLGLLEQTDALMELAHARAAARRVQQVLALPAPAPGTGPLPDGPGALSLCGVTVAGDDGPLLDDVTVEIPAGALTAVVGRSGAGKSTLALLAGRLIDPDRGRVLLDGHPVDELDSGALRDVVAYAFERPALLGADLAGAIAYGLPAADRERVRAAARAAHIDAVIARLPGGYATPVGTAPLSGGELQRLGLARALVRHARLTVLDDATSSLDTATEAQVTGTLTEAMRGRTRLVIAHRATTAARADLVLWLDEGRIRARGTHRELWQDPAYRALFAAETGSSARTSSEEEPCPARP</sequence>
<dbReference type="InterPro" id="IPR003439">
    <property type="entry name" value="ABC_transporter-like_ATP-bd"/>
</dbReference>
<dbReference type="PROSITE" id="PS00211">
    <property type="entry name" value="ABC_TRANSPORTER_1"/>
    <property type="match status" value="1"/>
</dbReference>
<evidence type="ECO:0000313" key="10">
    <source>
        <dbReference type="EMBL" id="GAA2905422.1"/>
    </source>
</evidence>
<evidence type="ECO:0000256" key="2">
    <source>
        <dbReference type="ARBA" id="ARBA00022692"/>
    </source>
</evidence>
<dbReference type="InterPro" id="IPR039421">
    <property type="entry name" value="Type_1_exporter"/>
</dbReference>
<dbReference type="PROSITE" id="PS50929">
    <property type="entry name" value="ABC_TM1F"/>
    <property type="match status" value="1"/>
</dbReference>
<feature type="transmembrane region" description="Helical" evidence="7">
    <location>
        <begin position="21"/>
        <end position="46"/>
    </location>
</feature>
<evidence type="ECO:0000256" key="6">
    <source>
        <dbReference type="ARBA" id="ARBA00023136"/>
    </source>
</evidence>
<name>A0ABN3WAG4_9ACTN</name>
<dbReference type="Pfam" id="PF00005">
    <property type="entry name" value="ABC_tran"/>
    <property type="match status" value="1"/>
</dbReference>
<feature type="transmembrane region" description="Helical" evidence="7">
    <location>
        <begin position="58"/>
        <end position="91"/>
    </location>
</feature>
<dbReference type="InterPro" id="IPR017871">
    <property type="entry name" value="ABC_transporter-like_CS"/>
</dbReference>
<evidence type="ECO:0000313" key="11">
    <source>
        <dbReference type="Proteomes" id="UP001500831"/>
    </source>
</evidence>
<evidence type="ECO:0000259" key="9">
    <source>
        <dbReference type="PROSITE" id="PS50929"/>
    </source>
</evidence>
<keyword evidence="2 7" id="KW-0812">Transmembrane</keyword>
<dbReference type="PROSITE" id="PS50893">
    <property type="entry name" value="ABC_TRANSPORTER_2"/>
    <property type="match status" value="1"/>
</dbReference>
<dbReference type="SMART" id="SM00382">
    <property type="entry name" value="AAA"/>
    <property type="match status" value="1"/>
</dbReference>
<evidence type="ECO:0000256" key="5">
    <source>
        <dbReference type="ARBA" id="ARBA00022989"/>
    </source>
</evidence>
<comment type="caution">
    <text evidence="10">The sequence shown here is derived from an EMBL/GenBank/DDBJ whole genome shotgun (WGS) entry which is preliminary data.</text>
</comment>
<feature type="domain" description="ABC transmembrane type-1" evidence="9">
    <location>
        <begin position="22"/>
        <end position="290"/>
    </location>
</feature>
<feature type="domain" description="ABC transporter" evidence="8">
    <location>
        <begin position="330"/>
        <end position="561"/>
    </location>
</feature>
<organism evidence="10 11">
    <name type="scientific">Streptosporangium fragile</name>
    <dbReference type="NCBI Taxonomy" id="46186"/>
    <lineage>
        <taxon>Bacteria</taxon>
        <taxon>Bacillati</taxon>
        <taxon>Actinomycetota</taxon>
        <taxon>Actinomycetes</taxon>
        <taxon>Streptosporangiales</taxon>
        <taxon>Streptosporangiaceae</taxon>
        <taxon>Streptosporangium</taxon>
    </lineage>
</organism>
<feature type="transmembrane region" description="Helical" evidence="7">
    <location>
        <begin position="133"/>
        <end position="153"/>
    </location>
</feature>
<dbReference type="PANTHER" id="PTHR43394:SF1">
    <property type="entry name" value="ATP-BINDING CASSETTE SUB-FAMILY B MEMBER 10, MITOCHONDRIAL"/>
    <property type="match status" value="1"/>
</dbReference>
<evidence type="ECO:0000256" key="3">
    <source>
        <dbReference type="ARBA" id="ARBA00022741"/>
    </source>
</evidence>
<dbReference type="Gene3D" id="1.20.1560.10">
    <property type="entry name" value="ABC transporter type 1, transmembrane domain"/>
    <property type="match status" value="1"/>
</dbReference>
<keyword evidence="3" id="KW-0547">Nucleotide-binding</keyword>
<evidence type="ECO:0000256" key="7">
    <source>
        <dbReference type="SAM" id="Phobius"/>
    </source>
</evidence>
<keyword evidence="6 7" id="KW-0472">Membrane</keyword>
<dbReference type="Pfam" id="PF00664">
    <property type="entry name" value="ABC_membrane"/>
    <property type="match status" value="1"/>
</dbReference>
<dbReference type="Proteomes" id="UP001500831">
    <property type="component" value="Unassembled WGS sequence"/>
</dbReference>
<comment type="subcellular location">
    <subcellularLocation>
        <location evidence="1">Cell membrane</location>
        <topology evidence="1">Multi-pass membrane protein</topology>
    </subcellularLocation>
</comment>
<dbReference type="SUPFAM" id="SSF52540">
    <property type="entry name" value="P-loop containing nucleoside triphosphate hydrolases"/>
    <property type="match status" value="1"/>
</dbReference>
<evidence type="ECO:0000259" key="8">
    <source>
        <dbReference type="PROSITE" id="PS50893"/>
    </source>
</evidence>
<proteinExistence type="predicted"/>
<keyword evidence="5 7" id="KW-1133">Transmembrane helix</keyword>
<dbReference type="InterPro" id="IPR036640">
    <property type="entry name" value="ABC1_TM_sf"/>
</dbReference>
<dbReference type="PANTHER" id="PTHR43394">
    <property type="entry name" value="ATP-DEPENDENT PERMEASE MDL1, MITOCHONDRIAL"/>
    <property type="match status" value="1"/>
</dbReference>
<dbReference type="EMBL" id="BAAAVI010000082">
    <property type="protein sequence ID" value="GAA2905422.1"/>
    <property type="molecule type" value="Genomic_DNA"/>
</dbReference>
<dbReference type="Gene3D" id="3.40.50.300">
    <property type="entry name" value="P-loop containing nucleotide triphosphate hydrolases"/>
    <property type="match status" value="1"/>
</dbReference>
<dbReference type="SUPFAM" id="SSF90123">
    <property type="entry name" value="ABC transporter transmembrane region"/>
    <property type="match status" value="1"/>
</dbReference>
<evidence type="ECO:0000256" key="4">
    <source>
        <dbReference type="ARBA" id="ARBA00022840"/>
    </source>
</evidence>
<dbReference type="InterPro" id="IPR003593">
    <property type="entry name" value="AAA+_ATPase"/>
</dbReference>
<feature type="transmembrane region" description="Helical" evidence="7">
    <location>
        <begin position="159"/>
        <end position="176"/>
    </location>
</feature>
<accession>A0ABN3WAG4</accession>
<protein>
    <submittedName>
        <fullName evidence="10">ABC transporter ATP-binding protein</fullName>
    </submittedName>
</protein>
<feature type="transmembrane region" description="Helical" evidence="7">
    <location>
        <begin position="242"/>
        <end position="264"/>
    </location>
</feature>
<dbReference type="GO" id="GO:0005524">
    <property type="term" value="F:ATP binding"/>
    <property type="evidence" value="ECO:0007669"/>
    <property type="project" value="UniProtKB-KW"/>
</dbReference>
<gene>
    <name evidence="10" type="ORF">GCM10010517_71610</name>
</gene>
<keyword evidence="4 10" id="KW-0067">ATP-binding</keyword>